<feature type="domain" description="S-adenosylmethionine synthetase N-terminal" evidence="13">
    <location>
        <begin position="4"/>
        <end position="101"/>
    </location>
</feature>
<feature type="binding site" description="in other chain" evidence="10">
    <location>
        <position position="56"/>
    </location>
    <ligand>
        <name>L-methionine</name>
        <dbReference type="ChEBI" id="CHEBI:57844"/>
        <note>ligand shared between two neighboring subunits</note>
    </ligand>
</feature>
<evidence type="ECO:0000256" key="6">
    <source>
        <dbReference type="ARBA" id="ARBA00022741"/>
    </source>
</evidence>
<dbReference type="Pfam" id="PF02773">
    <property type="entry name" value="S-AdoMet_synt_C"/>
    <property type="match status" value="1"/>
</dbReference>
<dbReference type="Proteomes" id="UP001163550">
    <property type="component" value="Chromosome"/>
</dbReference>
<gene>
    <name evidence="10 16" type="primary">metK</name>
    <name evidence="16" type="ORF">LNN31_02390</name>
</gene>
<evidence type="ECO:0000256" key="9">
    <source>
        <dbReference type="ARBA" id="ARBA00022958"/>
    </source>
</evidence>
<comment type="cofactor">
    <cofactor evidence="10">
        <name>Mg(2+)</name>
        <dbReference type="ChEBI" id="CHEBI:18420"/>
    </cofactor>
    <text evidence="10">Binds 2 divalent ions per subunit.</text>
</comment>
<comment type="catalytic activity">
    <reaction evidence="10">
        <text>L-methionine + ATP + H2O = S-adenosyl-L-methionine + phosphate + diphosphate</text>
        <dbReference type="Rhea" id="RHEA:21080"/>
        <dbReference type="ChEBI" id="CHEBI:15377"/>
        <dbReference type="ChEBI" id="CHEBI:30616"/>
        <dbReference type="ChEBI" id="CHEBI:33019"/>
        <dbReference type="ChEBI" id="CHEBI:43474"/>
        <dbReference type="ChEBI" id="CHEBI:57844"/>
        <dbReference type="ChEBI" id="CHEBI:59789"/>
        <dbReference type="EC" id="2.5.1.6"/>
    </reaction>
</comment>
<dbReference type="PIRSF" id="PIRSF000497">
    <property type="entry name" value="MAT"/>
    <property type="match status" value="1"/>
</dbReference>
<dbReference type="InterPro" id="IPR022636">
    <property type="entry name" value="S-AdoMet_synthetase_sfam"/>
</dbReference>
<evidence type="ECO:0000313" key="16">
    <source>
        <dbReference type="EMBL" id="UYO63314.1"/>
    </source>
</evidence>
<proteinExistence type="inferred from homology"/>
<feature type="binding site" description="in other chain" evidence="10">
    <location>
        <begin position="190"/>
        <end position="192"/>
    </location>
    <ligand>
        <name>ATP</name>
        <dbReference type="ChEBI" id="CHEBI:30616"/>
        <note>ligand shared between two neighboring subunits</note>
    </ligand>
</feature>
<organism evidence="16 17">
    <name type="scientific">Acetobacterium wieringae</name>
    <dbReference type="NCBI Taxonomy" id="52694"/>
    <lineage>
        <taxon>Bacteria</taxon>
        <taxon>Bacillati</taxon>
        <taxon>Bacillota</taxon>
        <taxon>Clostridia</taxon>
        <taxon>Eubacteriales</taxon>
        <taxon>Eubacteriaceae</taxon>
        <taxon>Acetobacterium</taxon>
    </lineage>
</organism>
<feature type="binding site" evidence="10">
    <location>
        <position position="266"/>
    </location>
    <ligand>
        <name>L-methionine</name>
        <dbReference type="ChEBI" id="CHEBI:57844"/>
        <note>ligand shared between two neighboring subunits</note>
    </ligand>
</feature>
<feature type="region of interest" description="Flexible loop" evidence="10">
    <location>
        <begin position="99"/>
        <end position="109"/>
    </location>
</feature>
<keyword evidence="7 10" id="KW-0067">ATP-binding</keyword>
<comment type="subcellular location">
    <subcellularLocation>
        <location evidence="10 11">Cytoplasm</location>
    </subcellularLocation>
</comment>
<dbReference type="PROSITE" id="PS00376">
    <property type="entry name" value="ADOMET_SYNTHASE_1"/>
    <property type="match status" value="1"/>
</dbReference>
<dbReference type="Pfam" id="PF02772">
    <property type="entry name" value="S-AdoMet_synt_M"/>
    <property type="match status" value="1"/>
</dbReference>
<evidence type="ECO:0000259" key="14">
    <source>
        <dbReference type="Pfam" id="PF02772"/>
    </source>
</evidence>
<evidence type="ECO:0000256" key="8">
    <source>
        <dbReference type="ARBA" id="ARBA00022842"/>
    </source>
</evidence>
<dbReference type="InterPro" id="IPR022629">
    <property type="entry name" value="S-AdoMet_synt_central"/>
</dbReference>
<feature type="binding site" evidence="10">
    <location>
        <position position="17"/>
    </location>
    <ligand>
        <name>Mg(2+)</name>
        <dbReference type="ChEBI" id="CHEBI:18420"/>
    </ligand>
</feature>
<feature type="binding site" evidence="10">
    <location>
        <position position="43"/>
    </location>
    <ligand>
        <name>K(+)</name>
        <dbReference type="ChEBI" id="CHEBI:29103"/>
    </ligand>
</feature>
<evidence type="ECO:0000259" key="15">
    <source>
        <dbReference type="Pfam" id="PF02773"/>
    </source>
</evidence>
<feature type="binding site" description="in other chain" evidence="10">
    <location>
        <begin position="272"/>
        <end position="273"/>
    </location>
    <ligand>
        <name>ATP</name>
        <dbReference type="ChEBI" id="CHEBI:30616"/>
        <note>ligand shared between two neighboring subunits</note>
    </ligand>
</feature>
<evidence type="ECO:0000256" key="12">
    <source>
        <dbReference type="RuleBase" id="RU004462"/>
    </source>
</evidence>
<feature type="binding site" description="in other chain" evidence="10">
    <location>
        <position position="297"/>
    </location>
    <ligand>
        <name>L-methionine</name>
        <dbReference type="ChEBI" id="CHEBI:57844"/>
        <note>ligand shared between two neighboring subunits</note>
    </ligand>
</feature>
<dbReference type="NCBIfam" id="TIGR01034">
    <property type="entry name" value="metK"/>
    <property type="match status" value="1"/>
</dbReference>
<keyword evidence="10" id="KW-0963">Cytoplasm</keyword>
<feature type="domain" description="S-adenosylmethionine synthetase central" evidence="14">
    <location>
        <begin position="141"/>
        <end position="258"/>
    </location>
</feature>
<feature type="domain" description="S-adenosylmethionine synthetase C-terminal" evidence="15">
    <location>
        <begin position="260"/>
        <end position="398"/>
    </location>
</feature>
<feature type="binding site" description="in other chain" evidence="10">
    <location>
        <begin position="257"/>
        <end position="258"/>
    </location>
    <ligand>
        <name>ATP</name>
        <dbReference type="ChEBI" id="CHEBI:30616"/>
        <note>ligand shared between two neighboring subunits</note>
    </ligand>
</feature>
<reference evidence="16" key="1">
    <citation type="submission" date="2021-11" db="EMBL/GenBank/DDBJ databases">
        <title>Isoprene-degrading acetogen.</title>
        <authorList>
            <person name="Yang Y."/>
            <person name="Jin H."/>
            <person name="Yan J."/>
        </authorList>
    </citation>
    <scope>NUCLEOTIDE SEQUENCE</scope>
    <source>
        <strain evidence="16">Berkeley</strain>
    </source>
</reference>
<dbReference type="SUPFAM" id="SSF55973">
    <property type="entry name" value="S-adenosylmethionine synthetase"/>
    <property type="match status" value="3"/>
</dbReference>
<comment type="subunit">
    <text evidence="10">Homotetramer; dimer of dimers.</text>
</comment>
<keyword evidence="4 10" id="KW-0808">Transferase</keyword>
<comment type="cofactor">
    <cofactor evidence="10">
        <name>K(+)</name>
        <dbReference type="ChEBI" id="CHEBI:29103"/>
    </cofactor>
    <text evidence="10">Binds 1 potassium ion per subunit.</text>
</comment>
<evidence type="ECO:0000256" key="3">
    <source>
        <dbReference type="ARBA" id="ARBA00022563"/>
    </source>
</evidence>
<keyword evidence="17" id="KW-1185">Reference proteome</keyword>
<keyword evidence="6 10" id="KW-0547">Nucleotide-binding</keyword>
<protein>
    <recommendedName>
        <fullName evidence="10">S-adenosylmethionine synthase</fullName>
        <shortName evidence="10">AdoMet synthase</shortName>
        <ecNumber evidence="10">2.5.1.6</ecNumber>
    </recommendedName>
    <alternativeName>
        <fullName evidence="10">MAT</fullName>
    </alternativeName>
    <alternativeName>
        <fullName evidence="10">Methionine adenosyltransferase</fullName>
    </alternativeName>
</protein>
<dbReference type="InterPro" id="IPR022631">
    <property type="entry name" value="ADOMET_SYNTHASE_CS"/>
</dbReference>
<evidence type="ECO:0000256" key="2">
    <source>
        <dbReference type="ARBA" id="ARBA00009685"/>
    </source>
</evidence>
<evidence type="ECO:0000313" key="17">
    <source>
        <dbReference type="Proteomes" id="UP001163550"/>
    </source>
</evidence>
<feature type="binding site" evidence="10">
    <location>
        <position position="293"/>
    </location>
    <ligand>
        <name>ATP</name>
        <dbReference type="ChEBI" id="CHEBI:30616"/>
        <note>ligand shared between two neighboring subunits</note>
    </ligand>
</feature>
<dbReference type="PROSITE" id="PS00377">
    <property type="entry name" value="ADOMET_SYNTHASE_2"/>
    <property type="match status" value="1"/>
</dbReference>
<dbReference type="InterPro" id="IPR002133">
    <property type="entry name" value="S-AdoMet_synthetase"/>
</dbReference>
<feature type="binding site" evidence="10">
    <location>
        <position position="289"/>
    </location>
    <ligand>
        <name>ATP</name>
        <dbReference type="ChEBI" id="CHEBI:30616"/>
        <note>ligand shared between two neighboring subunits</note>
    </ligand>
</feature>
<dbReference type="GO" id="GO:0004478">
    <property type="term" value="F:methionine adenosyltransferase activity"/>
    <property type="evidence" value="ECO:0007669"/>
    <property type="project" value="UniProtKB-EC"/>
</dbReference>
<name>A0ABY6HFM8_9FIRM</name>
<dbReference type="InterPro" id="IPR022630">
    <property type="entry name" value="S-AdoMet_synt_C"/>
</dbReference>
<keyword evidence="8 10" id="KW-0460">Magnesium</keyword>
<comment type="similarity">
    <text evidence="2 10 12">Belongs to the AdoMet synthase family.</text>
</comment>
<dbReference type="HAMAP" id="MF_00086">
    <property type="entry name" value="S_AdoMet_synth1"/>
    <property type="match status" value="1"/>
</dbReference>
<evidence type="ECO:0000256" key="7">
    <source>
        <dbReference type="ARBA" id="ARBA00022840"/>
    </source>
</evidence>
<keyword evidence="9 10" id="KW-0630">Potassium</keyword>
<accession>A0ABY6HFM8</accession>
<evidence type="ECO:0000256" key="10">
    <source>
        <dbReference type="HAMAP-Rule" id="MF_00086"/>
    </source>
</evidence>
<feature type="binding site" description="in other chain" evidence="10">
    <location>
        <position position="15"/>
    </location>
    <ligand>
        <name>ATP</name>
        <dbReference type="ChEBI" id="CHEBI:30616"/>
        <note>ligand shared between two neighboring subunits</note>
    </ligand>
</feature>
<comment type="pathway">
    <text evidence="1 10">Amino-acid biosynthesis; S-adenosyl-L-methionine biosynthesis; S-adenosyl-L-methionine from L-methionine: step 1/1.</text>
</comment>
<evidence type="ECO:0000259" key="13">
    <source>
        <dbReference type="Pfam" id="PF00438"/>
    </source>
</evidence>
<feature type="binding site" description="in other chain" evidence="10">
    <location>
        <position position="99"/>
    </location>
    <ligand>
        <name>L-methionine</name>
        <dbReference type="ChEBI" id="CHEBI:57844"/>
        <note>ligand shared between two neighboring subunits</note>
    </ligand>
</feature>
<dbReference type="InterPro" id="IPR022628">
    <property type="entry name" value="S-AdoMet_synt_N"/>
</dbReference>
<feature type="binding site" evidence="10">
    <location>
        <position position="266"/>
    </location>
    <ligand>
        <name>ATP</name>
        <dbReference type="ChEBI" id="CHEBI:30616"/>
        <note>ligand shared between two neighboring subunits</note>
    </ligand>
</feature>
<keyword evidence="5 10" id="KW-0479">Metal-binding</keyword>
<dbReference type="RefSeq" id="WP_228879336.1">
    <property type="nucleotide sequence ID" value="NZ_CABIIK010000010.1"/>
</dbReference>
<keyword evidence="3 10" id="KW-0554">One-carbon metabolism</keyword>
<comment type="function">
    <text evidence="10">Catalyzes the formation of S-adenosylmethionine (AdoMet) from methionine and ATP. The overall synthetic reaction is composed of two sequential steps, AdoMet formation and the subsequent tripolyphosphate hydrolysis which occurs prior to release of AdoMet from the enzyme.</text>
</comment>
<sequence>MNEYLVTSESVTEGHPDKLCDQISDGILDRYLEQDPEARVAVEVMASKNTIMIAGEVSARVVLDVVEIARQVIRDIGYDDERKGLDYQTCLVLTNLNHQSPDIARGVDQLSSDQLALWEPSSQGCRWVRKEEPRAGAIKDLGAGDQGIMYGYASNETVNYLPMTIDLASKLARRLGQIRKTGQVAWLYPDGKTQVTMKYDHKGRPLAITSIVISAQHQDGISASEIEAVILNRVIRPVIDEKWLTPTTRIHINPTGRFVIGGPLGDTGLTGRKIMVDTYGGVGKHGGGAFSGKDPTKVDRTGAYMGRYVAKNIVAAGLADRCEVSLAYAIGLPEPEAIGINTFGTEHIDRAIIESRVRKGFSFSVNQMIKTLKLKRPQFLKTAAYGHFGREDQGFAWEETNHMEVLLNNE</sequence>
<evidence type="ECO:0000256" key="11">
    <source>
        <dbReference type="RuleBase" id="RU000542"/>
    </source>
</evidence>
<evidence type="ECO:0000256" key="4">
    <source>
        <dbReference type="ARBA" id="ARBA00022679"/>
    </source>
</evidence>
<dbReference type="EC" id="2.5.1.6" evidence="10"/>
<dbReference type="CDD" id="cd18079">
    <property type="entry name" value="S-AdoMet_synt"/>
    <property type="match status" value="1"/>
</dbReference>
<dbReference type="PANTHER" id="PTHR11964">
    <property type="entry name" value="S-ADENOSYLMETHIONINE SYNTHETASE"/>
    <property type="match status" value="1"/>
</dbReference>
<evidence type="ECO:0000256" key="1">
    <source>
        <dbReference type="ARBA" id="ARBA00005224"/>
    </source>
</evidence>
<dbReference type="Pfam" id="PF00438">
    <property type="entry name" value="S-AdoMet_synt_N"/>
    <property type="match status" value="1"/>
</dbReference>
<dbReference type="Gene3D" id="3.30.300.10">
    <property type="match status" value="3"/>
</dbReference>
<dbReference type="EMBL" id="CP087994">
    <property type="protein sequence ID" value="UYO63314.1"/>
    <property type="molecule type" value="Genomic_DNA"/>
</dbReference>
<evidence type="ECO:0000256" key="5">
    <source>
        <dbReference type="ARBA" id="ARBA00022723"/>
    </source>
</evidence>